<organism evidence="1 2">
    <name type="scientific">Rhodococcus ruber</name>
    <dbReference type="NCBI Taxonomy" id="1830"/>
    <lineage>
        <taxon>Bacteria</taxon>
        <taxon>Bacillati</taxon>
        <taxon>Actinomycetota</taxon>
        <taxon>Actinomycetes</taxon>
        <taxon>Mycobacteriales</taxon>
        <taxon>Nocardiaceae</taxon>
        <taxon>Rhodococcus</taxon>
    </lineage>
</organism>
<dbReference type="RefSeq" id="WP_269607150.1">
    <property type="nucleotide sequence ID" value="NZ_JAPWIJ010000008.1"/>
</dbReference>
<name>A0ABT4MIA2_9NOCA</name>
<accession>A0ABT4MIA2</accession>
<evidence type="ECO:0000313" key="2">
    <source>
        <dbReference type="Proteomes" id="UP001081071"/>
    </source>
</evidence>
<sequence length="79" mass="8275">MTEFTGGRIPPGHEIWTAFVGKPGEGCSEEIDVHVPRGSSDAEIRADVQAILDADYVPGLVIVGITEFSGATIYTAGAQ</sequence>
<comment type="caution">
    <text evidence="1">The sequence shown here is derived from an EMBL/GenBank/DDBJ whole genome shotgun (WGS) entry which is preliminary data.</text>
</comment>
<keyword evidence="2" id="KW-1185">Reference proteome</keyword>
<protein>
    <submittedName>
        <fullName evidence="1">Uncharacterized protein</fullName>
    </submittedName>
</protein>
<reference evidence="1" key="1">
    <citation type="submission" date="2022-12" db="EMBL/GenBank/DDBJ databases">
        <authorList>
            <person name="Krivoruchko A.V."/>
            <person name="Elkin A."/>
        </authorList>
    </citation>
    <scope>NUCLEOTIDE SEQUENCE</scope>
    <source>
        <strain evidence="1">IEGM 1391</strain>
    </source>
</reference>
<proteinExistence type="predicted"/>
<dbReference type="Proteomes" id="UP001081071">
    <property type="component" value="Unassembled WGS sequence"/>
</dbReference>
<dbReference type="EMBL" id="JAPWIJ010000008">
    <property type="protein sequence ID" value="MCZ4520724.1"/>
    <property type="molecule type" value="Genomic_DNA"/>
</dbReference>
<gene>
    <name evidence="1" type="ORF">O4220_19620</name>
</gene>
<evidence type="ECO:0000313" key="1">
    <source>
        <dbReference type="EMBL" id="MCZ4520724.1"/>
    </source>
</evidence>